<dbReference type="InterPro" id="IPR001969">
    <property type="entry name" value="Aspartic_peptidase_AS"/>
</dbReference>
<organism evidence="1 2">
    <name type="scientific">Candidatus Shapirobacteria bacterium CG07_land_8_20_14_0_80_39_12</name>
    <dbReference type="NCBI Taxonomy" id="1974480"/>
    <lineage>
        <taxon>Bacteria</taxon>
        <taxon>Candidatus Shapironibacteriota</taxon>
    </lineage>
</organism>
<dbReference type="Proteomes" id="UP000229559">
    <property type="component" value="Unassembled WGS sequence"/>
</dbReference>
<name>A0A2M6YPT0_9BACT</name>
<accession>A0A2M6YPT0</accession>
<protein>
    <recommendedName>
        <fullName evidence="3">Peptidase A2 domain-containing protein</fullName>
    </recommendedName>
</protein>
<dbReference type="EMBL" id="PEXA01000050">
    <property type="protein sequence ID" value="PIU33141.1"/>
    <property type="molecule type" value="Genomic_DNA"/>
</dbReference>
<gene>
    <name evidence="1" type="ORF">COT04_01690</name>
</gene>
<reference evidence="2" key="1">
    <citation type="submission" date="2017-09" db="EMBL/GenBank/DDBJ databases">
        <title>Depth-based differentiation of microbial function through sediment-hosted aquifers and enrichment of novel symbionts in the deep terrestrial subsurface.</title>
        <authorList>
            <person name="Probst A.J."/>
            <person name="Ladd B."/>
            <person name="Jarett J.K."/>
            <person name="Geller-Mcgrath D.E."/>
            <person name="Sieber C.M.K."/>
            <person name="Emerson J.B."/>
            <person name="Anantharaman K."/>
            <person name="Thomas B.C."/>
            <person name="Malmstrom R."/>
            <person name="Stieglmeier M."/>
            <person name="Klingl A."/>
            <person name="Woyke T."/>
            <person name="Ryan C.M."/>
            <person name="Banfield J.F."/>
        </authorList>
    </citation>
    <scope>NUCLEOTIDE SEQUENCE [LARGE SCALE GENOMIC DNA]</scope>
</reference>
<dbReference type="AlphaFoldDB" id="A0A2M6YPT0"/>
<comment type="caution">
    <text evidence="1">The sequence shown here is derived from an EMBL/GenBank/DDBJ whole genome shotgun (WGS) entry which is preliminary data.</text>
</comment>
<dbReference type="GO" id="GO:0006508">
    <property type="term" value="P:proteolysis"/>
    <property type="evidence" value="ECO:0007669"/>
    <property type="project" value="InterPro"/>
</dbReference>
<proteinExistence type="predicted"/>
<dbReference type="GO" id="GO:0004190">
    <property type="term" value="F:aspartic-type endopeptidase activity"/>
    <property type="evidence" value="ECO:0007669"/>
    <property type="project" value="InterPro"/>
</dbReference>
<dbReference type="PROSITE" id="PS00141">
    <property type="entry name" value="ASP_PROTEASE"/>
    <property type="match status" value="1"/>
</dbReference>
<evidence type="ECO:0008006" key="3">
    <source>
        <dbReference type="Google" id="ProtNLM"/>
    </source>
</evidence>
<sequence length="78" mass="9183">MNKSAIYNYKNSDGRPYIPIWLCYKHQFFKTKIDCLLDSGSDTNLFPAAWGKAVKIDITKGKEKWISRNSSFRKTWIF</sequence>
<evidence type="ECO:0000313" key="1">
    <source>
        <dbReference type="EMBL" id="PIU33141.1"/>
    </source>
</evidence>
<evidence type="ECO:0000313" key="2">
    <source>
        <dbReference type="Proteomes" id="UP000229559"/>
    </source>
</evidence>